<name>A0ABQ1MNJ9_9SPHI</name>
<dbReference type="EMBL" id="BMIK01000020">
    <property type="protein sequence ID" value="GGC43824.1"/>
    <property type="molecule type" value="Genomic_DNA"/>
</dbReference>
<evidence type="ECO:0000313" key="3">
    <source>
        <dbReference type="Proteomes" id="UP000597338"/>
    </source>
</evidence>
<proteinExistence type="predicted"/>
<organism evidence="2 3">
    <name type="scientific">Parapedobacter defluvii</name>
    <dbReference type="NCBI Taxonomy" id="2045106"/>
    <lineage>
        <taxon>Bacteria</taxon>
        <taxon>Pseudomonadati</taxon>
        <taxon>Bacteroidota</taxon>
        <taxon>Sphingobacteriia</taxon>
        <taxon>Sphingobacteriales</taxon>
        <taxon>Sphingobacteriaceae</taxon>
        <taxon>Parapedobacter</taxon>
    </lineage>
</organism>
<dbReference type="SUPFAM" id="SSF50891">
    <property type="entry name" value="Cyclophilin-like"/>
    <property type="match status" value="1"/>
</dbReference>
<dbReference type="Proteomes" id="UP000597338">
    <property type="component" value="Unassembled WGS sequence"/>
</dbReference>
<dbReference type="Pfam" id="PF18050">
    <property type="entry name" value="Cyclophil_like2"/>
    <property type="match status" value="1"/>
</dbReference>
<keyword evidence="3" id="KW-1185">Reference proteome</keyword>
<gene>
    <name evidence="2" type="ORF">GCM10011386_40190</name>
</gene>
<accession>A0ABQ1MNJ9</accession>
<dbReference type="Gene3D" id="2.40.100.20">
    <property type="match status" value="1"/>
</dbReference>
<protein>
    <recommendedName>
        <fullName evidence="1">Cyclophilin-like domain-containing protein</fullName>
    </recommendedName>
</protein>
<reference evidence="3" key="1">
    <citation type="journal article" date="2019" name="Int. J. Syst. Evol. Microbiol.">
        <title>The Global Catalogue of Microorganisms (GCM) 10K type strain sequencing project: providing services to taxonomists for standard genome sequencing and annotation.</title>
        <authorList>
            <consortium name="The Broad Institute Genomics Platform"/>
            <consortium name="The Broad Institute Genome Sequencing Center for Infectious Disease"/>
            <person name="Wu L."/>
            <person name="Ma J."/>
        </authorList>
    </citation>
    <scope>NUCLEOTIDE SEQUENCE [LARGE SCALE GENOMIC DNA]</scope>
    <source>
        <strain evidence="3">CGMCC 1.15342</strain>
    </source>
</reference>
<evidence type="ECO:0000259" key="1">
    <source>
        <dbReference type="Pfam" id="PF18050"/>
    </source>
</evidence>
<comment type="caution">
    <text evidence="2">The sequence shown here is derived from an EMBL/GenBank/DDBJ whole genome shotgun (WGS) entry which is preliminary data.</text>
</comment>
<dbReference type="InterPro" id="IPR041183">
    <property type="entry name" value="Cyclophilin-like"/>
</dbReference>
<evidence type="ECO:0000313" key="2">
    <source>
        <dbReference type="EMBL" id="GGC43824.1"/>
    </source>
</evidence>
<feature type="domain" description="Cyclophilin-like" evidence="1">
    <location>
        <begin position="4"/>
        <end position="97"/>
    </location>
</feature>
<dbReference type="InterPro" id="IPR029000">
    <property type="entry name" value="Cyclophilin-like_dom_sf"/>
</dbReference>
<sequence>MTIPTSRDFVALLPLTVKMDDYSNTEKIFYPSRKLSTQHAPAGFDPSVGDITWYAPWGNVALFYKDFGYSRGLISLGKITSGIEAFTVNGSITVTFELVAE</sequence>